<evidence type="ECO:0000256" key="7">
    <source>
        <dbReference type="ARBA" id="ARBA00022989"/>
    </source>
</evidence>
<dbReference type="PANTHER" id="PTHR19271">
    <property type="entry name" value="CYTOCHROME B"/>
    <property type="match status" value="1"/>
</dbReference>
<dbReference type="EMBL" id="QWKX01000105">
    <property type="protein sequence ID" value="RIH74582.1"/>
    <property type="molecule type" value="Genomic_DNA"/>
</dbReference>
<dbReference type="OrthoDB" id="9804503at2"/>
<evidence type="ECO:0000256" key="6">
    <source>
        <dbReference type="ARBA" id="ARBA00022982"/>
    </source>
</evidence>
<evidence type="ECO:0000259" key="12">
    <source>
        <dbReference type="PROSITE" id="PS51003"/>
    </source>
</evidence>
<keyword evidence="5" id="KW-0479">Metal-binding</keyword>
<reference evidence="13 14" key="1">
    <citation type="submission" date="2018-08" db="EMBL/GenBank/DDBJ databases">
        <title>Meiothermus cateniformans JCM 15151 genome sequencing project.</title>
        <authorList>
            <person name="Da Costa M.S."/>
            <person name="Albuquerque L."/>
            <person name="Raposo P."/>
            <person name="Froufe H.J.C."/>
            <person name="Barroso C.S."/>
            <person name="Egas C."/>
        </authorList>
    </citation>
    <scope>NUCLEOTIDE SEQUENCE [LARGE SCALE GENOMIC DNA]</scope>
    <source>
        <strain evidence="13 14">JCM 15151</strain>
    </source>
</reference>
<feature type="transmembrane region" description="Helical" evidence="10">
    <location>
        <begin position="356"/>
        <end position="376"/>
    </location>
</feature>
<keyword evidence="6" id="KW-0249">Electron transport</keyword>
<keyword evidence="9 10" id="KW-0472">Membrane</keyword>
<name>A0A399DX58_9DEIN</name>
<keyword evidence="7 10" id="KW-1133">Transmembrane helix</keyword>
<dbReference type="Pfam" id="PF13631">
    <property type="entry name" value="Cytochrom_B_N_2"/>
    <property type="match status" value="1"/>
</dbReference>
<dbReference type="Gene3D" id="1.20.810.10">
    <property type="entry name" value="Cytochrome Bc1 Complex, Chain C"/>
    <property type="match status" value="1"/>
</dbReference>
<dbReference type="InterPro" id="IPR005798">
    <property type="entry name" value="Cyt_b/b6_C"/>
</dbReference>
<feature type="transmembrane region" description="Helical" evidence="10">
    <location>
        <begin position="317"/>
        <end position="336"/>
    </location>
</feature>
<dbReference type="AlphaFoldDB" id="A0A399DX58"/>
<dbReference type="GO" id="GO:0046872">
    <property type="term" value="F:metal ion binding"/>
    <property type="evidence" value="ECO:0007669"/>
    <property type="project" value="UniProtKB-KW"/>
</dbReference>
<evidence type="ECO:0000256" key="10">
    <source>
        <dbReference type="SAM" id="Phobius"/>
    </source>
</evidence>
<gene>
    <name evidence="13" type="primary">qcrB</name>
    <name evidence="13" type="ORF">Mcate_02652</name>
</gene>
<evidence type="ECO:0000313" key="14">
    <source>
        <dbReference type="Proteomes" id="UP000266089"/>
    </source>
</evidence>
<feature type="transmembrane region" description="Helical" evidence="10">
    <location>
        <begin position="95"/>
        <end position="113"/>
    </location>
</feature>
<feature type="transmembrane region" description="Helical" evidence="10">
    <location>
        <begin position="249"/>
        <end position="267"/>
    </location>
</feature>
<evidence type="ECO:0000256" key="9">
    <source>
        <dbReference type="ARBA" id="ARBA00023136"/>
    </source>
</evidence>
<feature type="transmembrane region" description="Helical" evidence="10">
    <location>
        <begin position="193"/>
        <end position="214"/>
    </location>
</feature>
<feature type="transmembrane region" description="Helical" evidence="10">
    <location>
        <begin position="29"/>
        <end position="51"/>
    </location>
</feature>
<dbReference type="GO" id="GO:0016491">
    <property type="term" value="F:oxidoreductase activity"/>
    <property type="evidence" value="ECO:0007669"/>
    <property type="project" value="UniProtKB-KW"/>
</dbReference>
<feature type="transmembrane region" description="Helical" evidence="10">
    <location>
        <begin position="125"/>
        <end position="145"/>
    </location>
</feature>
<accession>A0A399DX58</accession>
<dbReference type="PANTHER" id="PTHR19271:SF16">
    <property type="entry name" value="CYTOCHROME B"/>
    <property type="match status" value="1"/>
</dbReference>
<feature type="domain" description="Cytochrome b/b6 C-terminal region profile" evidence="12">
    <location>
        <begin position="226"/>
        <end position="371"/>
    </location>
</feature>
<dbReference type="PROSITE" id="PS51002">
    <property type="entry name" value="CYTB_NTER"/>
    <property type="match status" value="1"/>
</dbReference>
<keyword evidence="8" id="KW-0408">Iron</keyword>
<dbReference type="GO" id="GO:0016020">
    <property type="term" value="C:membrane"/>
    <property type="evidence" value="ECO:0007669"/>
    <property type="project" value="UniProtKB-SubCell"/>
</dbReference>
<keyword evidence="4 10" id="KW-0812">Transmembrane</keyword>
<evidence type="ECO:0000256" key="8">
    <source>
        <dbReference type="ARBA" id="ARBA00023004"/>
    </source>
</evidence>
<dbReference type="Proteomes" id="UP000266089">
    <property type="component" value="Unassembled WGS sequence"/>
</dbReference>
<organism evidence="13 14">
    <name type="scientific">Meiothermus taiwanensis</name>
    <dbReference type="NCBI Taxonomy" id="172827"/>
    <lineage>
        <taxon>Bacteria</taxon>
        <taxon>Thermotogati</taxon>
        <taxon>Deinococcota</taxon>
        <taxon>Deinococci</taxon>
        <taxon>Thermales</taxon>
        <taxon>Thermaceae</taxon>
        <taxon>Meiothermus</taxon>
    </lineage>
</organism>
<comment type="caution">
    <text evidence="13">The sequence shown here is derived from an EMBL/GenBank/DDBJ whole genome shotgun (WGS) entry which is preliminary data.</text>
</comment>
<feature type="transmembrane region" description="Helical" evidence="10">
    <location>
        <begin position="287"/>
        <end position="305"/>
    </location>
</feature>
<keyword evidence="2" id="KW-0813">Transport</keyword>
<evidence type="ECO:0000256" key="4">
    <source>
        <dbReference type="ARBA" id="ARBA00022692"/>
    </source>
</evidence>
<dbReference type="InterPro" id="IPR005797">
    <property type="entry name" value="Cyt_b/b6_N"/>
</dbReference>
<dbReference type="GO" id="GO:0022904">
    <property type="term" value="P:respiratory electron transport chain"/>
    <property type="evidence" value="ECO:0007669"/>
    <property type="project" value="InterPro"/>
</dbReference>
<sequence>MYQWLDDRLSIGKLYAKAFRKAFPVHHSFFLGEITLFSFVTLVLTGIFLTLNYEPSIRPVSGSLSGGQEVPAAYYSILYIDSLPFGAVIRSLHHWAAHIMIAAAFLHMLRIHLTGAYKNPRELNWIVGVFLLVLAIITAFTGYALPFDNYALTATKIGYEIGAAAPWVGKLLSDILFAGELSPTNTQTIPRLFPIHVLWLPLALIALIGAHLTIMIKQKHTQPKYAEKVAPGKIVGVPLFPQQAAMMGILFLVYIAVTTFIAGAFLAHPVQAFGPPTANTPAVKPDWYFMWIYGILQIIPANWRFEFLGATFGPQFWGGILVPTIIILGALAIPFLDYSKEKQRYLELPSQHPFRTSFVVGMLMFYIMSTLAGYKVDLGLSNGLLWVLVFIVPIVTGVVCYIIMKAIYGKDWNREPDIKLMGKGSAADD</sequence>
<keyword evidence="3" id="KW-0349">Heme</keyword>
<feature type="domain" description="Cytochrome b/b6 N-terminal region profile" evidence="11">
    <location>
        <begin position="1"/>
        <end position="224"/>
    </location>
</feature>
<dbReference type="GO" id="GO:0009055">
    <property type="term" value="F:electron transfer activity"/>
    <property type="evidence" value="ECO:0007669"/>
    <property type="project" value="InterPro"/>
</dbReference>
<dbReference type="InterPro" id="IPR036150">
    <property type="entry name" value="Cyt_b/b6_C_sf"/>
</dbReference>
<keyword evidence="13" id="KW-0560">Oxidoreductase</keyword>
<evidence type="ECO:0000259" key="11">
    <source>
        <dbReference type="PROSITE" id="PS51002"/>
    </source>
</evidence>
<dbReference type="InterPro" id="IPR016174">
    <property type="entry name" value="Di-haem_cyt_TM"/>
</dbReference>
<evidence type="ECO:0000313" key="13">
    <source>
        <dbReference type="EMBL" id="RIH74582.1"/>
    </source>
</evidence>
<evidence type="ECO:0000256" key="5">
    <source>
        <dbReference type="ARBA" id="ARBA00022723"/>
    </source>
</evidence>
<dbReference type="InterPro" id="IPR027387">
    <property type="entry name" value="Cytb/b6-like_sf"/>
</dbReference>
<dbReference type="PROSITE" id="PS51003">
    <property type="entry name" value="CYTB_CTER"/>
    <property type="match status" value="1"/>
</dbReference>
<feature type="transmembrane region" description="Helical" evidence="10">
    <location>
        <begin position="383"/>
        <end position="404"/>
    </location>
</feature>
<evidence type="ECO:0000256" key="2">
    <source>
        <dbReference type="ARBA" id="ARBA00022448"/>
    </source>
</evidence>
<proteinExistence type="predicted"/>
<dbReference type="EC" id="1.10.2.2" evidence="13"/>
<comment type="subcellular location">
    <subcellularLocation>
        <location evidence="1">Membrane</location>
        <topology evidence="1">Multi-pass membrane protein</topology>
    </subcellularLocation>
</comment>
<dbReference type="SUPFAM" id="SSF81342">
    <property type="entry name" value="Transmembrane di-heme cytochromes"/>
    <property type="match status" value="1"/>
</dbReference>
<evidence type="ECO:0000256" key="3">
    <source>
        <dbReference type="ARBA" id="ARBA00022617"/>
    </source>
</evidence>
<dbReference type="Pfam" id="PF00032">
    <property type="entry name" value="Cytochrom_B_C"/>
    <property type="match status" value="1"/>
</dbReference>
<dbReference type="SUPFAM" id="SSF81648">
    <property type="entry name" value="a domain/subunit of cytochrome bc1 complex (Ubiquinol-cytochrome c reductase)"/>
    <property type="match status" value="1"/>
</dbReference>
<evidence type="ECO:0000256" key="1">
    <source>
        <dbReference type="ARBA" id="ARBA00004141"/>
    </source>
</evidence>
<protein>
    <submittedName>
        <fullName evidence="13">Cytochrome bc1 complex cytochrome b subunit</fullName>
        <ecNumber evidence="13">1.10.2.2</ecNumber>
    </submittedName>
</protein>
<dbReference type="RefSeq" id="WP_043983373.1">
    <property type="nucleotide sequence ID" value="NZ_JBHSXZ010000022.1"/>
</dbReference>